<dbReference type="Pfam" id="PF11374">
    <property type="entry name" value="DUF3176"/>
    <property type="match status" value="1"/>
</dbReference>
<dbReference type="InterPro" id="IPR021514">
    <property type="entry name" value="DUF3176"/>
</dbReference>
<dbReference type="RefSeq" id="XP_041560700.1">
    <property type="nucleotide sequence ID" value="XM_041694918.1"/>
</dbReference>
<feature type="transmembrane region" description="Helical" evidence="2">
    <location>
        <begin position="549"/>
        <end position="572"/>
    </location>
</feature>
<feature type="compositionally biased region" description="Basic and acidic residues" evidence="1">
    <location>
        <begin position="54"/>
        <end position="65"/>
    </location>
</feature>
<dbReference type="KEGG" id="apuu:APUU_70084A"/>
<dbReference type="PANTHER" id="PTHR35394:SF5">
    <property type="entry name" value="DUF3176 DOMAIN-CONTAINING PROTEIN"/>
    <property type="match status" value="1"/>
</dbReference>
<keyword evidence="4" id="KW-1185">Reference proteome</keyword>
<keyword evidence="2" id="KW-0472">Membrane</keyword>
<sequence>MVSHAPSPGGHDGLSRPDLEFERFEYLRSPRVSAHSSGTETGLSKTHNTSVQTRDPHTDSKPKRPGFDWEGSWAWEIASLTLSVVGVALLIAFLVTINNTPYEDWQYTASPNTVVSIIVTVTKAALFVPVSSCLGQLKWNLFQSPAPLYHMQVIDQASRGPWGSLEVLLRGVFGSKTGILTYVGASLTILALAVDPFAQQILTFPQRTVPALNATASIQTSKHWYSGEGSDFSDVRLELPPSLLSAIIGGILQTHRPLEPRCNAGSCDFPGFSSLGICSKCEDVTPQTKQTCRKVGPAYWGDDIHPAFKEITINCTYQAPNNLSFDFESFPQFSYGLESDPYKNDHLTFRIGRWSLRARAGEPILDIQAPIVSLFEVDYTNPVFYNVSNVTAPPTKPLVNECAVYFCKREYPAITYVPGDQNSSSVHVADTQELIAQGVSDHTPGFPYYFAPPNAPPTPSEDLQYSMDFLTFTSFRPLMMSLFNSTYNIAKRNSTSDTLKLATFLRRTDLSEILDSVSTSVSDTIRTNEYGTTLSGEAHRDETFIRVRWPWIILPVVVTLGSIALLLGTAIGSKQKKAMLWKCMVLPLIASHFDTTPENEIASVRRVDGMTDMSKKMRAVVVQDEGPITFKEKEN</sequence>
<feature type="transmembrane region" description="Helical" evidence="2">
    <location>
        <begin position="114"/>
        <end position="134"/>
    </location>
</feature>
<protein>
    <submittedName>
        <fullName evidence="3">Uncharacterized protein</fullName>
    </submittedName>
</protein>
<evidence type="ECO:0000313" key="3">
    <source>
        <dbReference type="EMBL" id="BCS28514.1"/>
    </source>
</evidence>
<dbReference type="PANTHER" id="PTHR35394">
    <property type="entry name" value="DUF3176 DOMAIN-CONTAINING PROTEIN"/>
    <property type="match status" value="1"/>
</dbReference>
<dbReference type="OrthoDB" id="5376804at2759"/>
<evidence type="ECO:0000313" key="4">
    <source>
        <dbReference type="Proteomes" id="UP000654913"/>
    </source>
</evidence>
<feature type="transmembrane region" description="Helical" evidence="2">
    <location>
        <begin position="73"/>
        <end position="94"/>
    </location>
</feature>
<evidence type="ECO:0000256" key="1">
    <source>
        <dbReference type="SAM" id="MobiDB-lite"/>
    </source>
</evidence>
<reference evidence="3" key="1">
    <citation type="submission" date="2021-01" db="EMBL/GenBank/DDBJ databases">
        <authorList>
            <consortium name="Aspergillus puulaauensis MK2 genome sequencing consortium"/>
            <person name="Kazuki M."/>
            <person name="Futagami T."/>
        </authorList>
    </citation>
    <scope>NUCLEOTIDE SEQUENCE</scope>
    <source>
        <strain evidence="3">MK2</strain>
    </source>
</reference>
<evidence type="ECO:0000256" key="2">
    <source>
        <dbReference type="SAM" id="Phobius"/>
    </source>
</evidence>
<keyword evidence="2" id="KW-1133">Transmembrane helix</keyword>
<reference evidence="3" key="2">
    <citation type="submission" date="2021-02" db="EMBL/GenBank/DDBJ databases">
        <title>Aspergillus puulaauensis MK2 genome sequence.</title>
        <authorList>
            <person name="Futagami T."/>
            <person name="Mori K."/>
            <person name="Kadooka C."/>
            <person name="Tanaka T."/>
        </authorList>
    </citation>
    <scope>NUCLEOTIDE SEQUENCE</scope>
    <source>
        <strain evidence="3">MK2</strain>
    </source>
</reference>
<accession>A0A7R7XXL6</accession>
<organism evidence="3 4">
    <name type="scientific">Aspergillus puulaauensis</name>
    <dbReference type="NCBI Taxonomy" id="1220207"/>
    <lineage>
        <taxon>Eukaryota</taxon>
        <taxon>Fungi</taxon>
        <taxon>Dikarya</taxon>
        <taxon>Ascomycota</taxon>
        <taxon>Pezizomycotina</taxon>
        <taxon>Eurotiomycetes</taxon>
        <taxon>Eurotiomycetidae</taxon>
        <taxon>Eurotiales</taxon>
        <taxon>Aspergillaceae</taxon>
        <taxon>Aspergillus</taxon>
    </lineage>
</organism>
<dbReference type="Proteomes" id="UP000654913">
    <property type="component" value="Chromosome 7"/>
</dbReference>
<proteinExistence type="predicted"/>
<dbReference type="EMBL" id="AP024449">
    <property type="protein sequence ID" value="BCS28514.1"/>
    <property type="molecule type" value="Genomic_DNA"/>
</dbReference>
<feature type="region of interest" description="Disordered" evidence="1">
    <location>
        <begin position="32"/>
        <end position="65"/>
    </location>
</feature>
<feature type="compositionally biased region" description="Polar residues" evidence="1">
    <location>
        <begin position="34"/>
        <end position="53"/>
    </location>
</feature>
<dbReference type="GeneID" id="64978511"/>
<dbReference type="AlphaFoldDB" id="A0A7R7XXL6"/>
<name>A0A7R7XXL6_9EURO</name>
<gene>
    <name evidence="3" type="ORF">APUU_70084A</name>
</gene>
<keyword evidence="2" id="KW-0812">Transmembrane</keyword>